<protein>
    <recommendedName>
        <fullName evidence="3">ABC transporter ATP-binding protein</fullName>
    </recommendedName>
</protein>
<dbReference type="EMBL" id="DYWK01000002">
    <property type="protein sequence ID" value="HJF17762.1"/>
    <property type="molecule type" value="Genomic_DNA"/>
</dbReference>
<gene>
    <name evidence="1" type="ORF">K8U78_01100</name>
</gene>
<dbReference type="Proteomes" id="UP000715651">
    <property type="component" value="Unassembled WGS sequence"/>
</dbReference>
<proteinExistence type="predicted"/>
<name>A0A921FUU8_9BIFI</name>
<organism evidence="1 2">
    <name type="scientific">Aeriscardovia aeriphila</name>
    <dbReference type="NCBI Taxonomy" id="218139"/>
    <lineage>
        <taxon>Bacteria</taxon>
        <taxon>Bacillati</taxon>
        <taxon>Actinomycetota</taxon>
        <taxon>Actinomycetes</taxon>
        <taxon>Bifidobacteriales</taxon>
        <taxon>Bifidobacteriaceae</taxon>
        <taxon>Aeriscardovia</taxon>
    </lineage>
</organism>
<accession>A0A921FUU8</accession>
<reference evidence="1" key="1">
    <citation type="journal article" date="2021" name="PeerJ">
        <title>Extensive microbial diversity within the chicken gut microbiome revealed by metagenomics and culture.</title>
        <authorList>
            <person name="Gilroy R."/>
            <person name="Ravi A."/>
            <person name="Getino M."/>
            <person name="Pursley I."/>
            <person name="Horton D.L."/>
            <person name="Alikhan N.F."/>
            <person name="Baker D."/>
            <person name="Gharbi K."/>
            <person name="Hall N."/>
            <person name="Watson M."/>
            <person name="Adriaenssens E.M."/>
            <person name="Foster-Nyarko E."/>
            <person name="Jarju S."/>
            <person name="Secka A."/>
            <person name="Antonio M."/>
            <person name="Oren A."/>
            <person name="Chaudhuri R.R."/>
            <person name="La Ragione R."/>
            <person name="Hildebrand F."/>
            <person name="Pallen M.J."/>
        </authorList>
    </citation>
    <scope>NUCLEOTIDE SEQUENCE</scope>
    <source>
        <strain evidence="1">578</strain>
    </source>
</reference>
<reference evidence="1" key="2">
    <citation type="submission" date="2021-09" db="EMBL/GenBank/DDBJ databases">
        <authorList>
            <person name="Gilroy R."/>
        </authorList>
    </citation>
    <scope>NUCLEOTIDE SEQUENCE</scope>
    <source>
        <strain evidence="1">578</strain>
    </source>
</reference>
<dbReference type="Gene3D" id="3.40.50.300">
    <property type="entry name" value="P-loop containing nucleotide triphosphate hydrolases"/>
    <property type="match status" value="1"/>
</dbReference>
<evidence type="ECO:0000313" key="1">
    <source>
        <dbReference type="EMBL" id="HJF17762.1"/>
    </source>
</evidence>
<dbReference type="PANTHER" id="PTHR43067:SF3">
    <property type="entry name" value="MALTOSE ABC TRANSPORTER, ATP-BINDING PROTEIN"/>
    <property type="match status" value="1"/>
</dbReference>
<comment type="caution">
    <text evidence="1">The sequence shown here is derived from an EMBL/GenBank/DDBJ whole genome shotgun (WGS) entry which is preliminary data.</text>
</comment>
<dbReference type="AlphaFoldDB" id="A0A921FUU8"/>
<evidence type="ECO:0008006" key="3">
    <source>
        <dbReference type="Google" id="ProtNLM"/>
    </source>
</evidence>
<evidence type="ECO:0000313" key="2">
    <source>
        <dbReference type="Proteomes" id="UP000715651"/>
    </source>
</evidence>
<dbReference type="InterPro" id="IPR027417">
    <property type="entry name" value="P-loop_NTPase"/>
</dbReference>
<dbReference type="SUPFAM" id="SSF52540">
    <property type="entry name" value="P-loop containing nucleoside triphosphate hydrolases"/>
    <property type="match status" value="1"/>
</dbReference>
<sequence length="79" mass="8936">MDEPTMALDVVMQREIVRQIVQLRDQFGFAVIFITHDMSLLLEIADRIAIMYAGKIIEDGGSQESAALRPNRDSLNTRT</sequence>
<dbReference type="PANTHER" id="PTHR43067">
    <property type="entry name" value="OLIGOPEPTIDE/DIPEPTIDE ABC TRANSPORTER, ATPASE SUBUNIT"/>
    <property type="match status" value="1"/>
</dbReference>